<reference evidence="2 3" key="1">
    <citation type="submission" date="2018-12" db="EMBL/GenBank/DDBJ databases">
        <authorList>
            <person name="Grouzdev D.S."/>
            <person name="Krutkina M.S."/>
        </authorList>
    </citation>
    <scope>NUCLEOTIDE SEQUENCE [LARGE SCALE GENOMIC DNA]</scope>
    <source>
        <strain evidence="2 3">RmlP026</strain>
    </source>
</reference>
<dbReference type="PROSITE" id="PS51257">
    <property type="entry name" value="PROKAR_LIPOPROTEIN"/>
    <property type="match status" value="1"/>
</dbReference>
<comment type="caution">
    <text evidence="2">The sequence shown here is derived from an EMBL/GenBank/DDBJ whole genome shotgun (WGS) entry which is preliminary data.</text>
</comment>
<organism evidence="2 3">
    <name type="scientific">Lichenibacterium minor</name>
    <dbReference type="NCBI Taxonomy" id="2316528"/>
    <lineage>
        <taxon>Bacteria</taxon>
        <taxon>Pseudomonadati</taxon>
        <taxon>Pseudomonadota</taxon>
        <taxon>Alphaproteobacteria</taxon>
        <taxon>Hyphomicrobiales</taxon>
        <taxon>Lichenihabitantaceae</taxon>
        <taxon>Lichenibacterium</taxon>
    </lineage>
</organism>
<dbReference type="EMBL" id="QYBB01000012">
    <property type="protein sequence ID" value="RYC31674.1"/>
    <property type="molecule type" value="Genomic_DNA"/>
</dbReference>
<keyword evidence="2" id="KW-0396">Initiation factor</keyword>
<gene>
    <name evidence="2" type="ORF">D3273_12410</name>
</gene>
<keyword evidence="2" id="KW-0648">Protein biosynthesis</keyword>
<evidence type="ECO:0000313" key="3">
    <source>
        <dbReference type="Proteomes" id="UP000290759"/>
    </source>
</evidence>
<evidence type="ECO:0000256" key="1">
    <source>
        <dbReference type="SAM" id="SignalP"/>
    </source>
</evidence>
<reference evidence="2 3" key="2">
    <citation type="submission" date="2019-02" db="EMBL/GenBank/DDBJ databases">
        <title>'Lichenibacterium ramalinii' gen. nov. sp. nov., 'Lichenibacterium minor' gen. nov. sp. nov.</title>
        <authorList>
            <person name="Pankratov T."/>
        </authorList>
    </citation>
    <scope>NUCLEOTIDE SEQUENCE [LARGE SCALE GENOMIC DNA]</scope>
    <source>
        <strain evidence="2 3">RmlP026</strain>
    </source>
</reference>
<keyword evidence="3" id="KW-1185">Reference proteome</keyword>
<protein>
    <submittedName>
        <fullName evidence="2">Translation initiation factor 2</fullName>
    </submittedName>
</protein>
<evidence type="ECO:0000313" key="2">
    <source>
        <dbReference type="EMBL" id="RYC31674.1"/>
    </source>
</evidence>
<dbReference type="OrthoDB" id="7428207at2"/>
<accession>A0A4V1RUM5</accession>
<sequence>MRGVARVRRLAVMATLAVGLCGCATLTRGLDDEVAVISEPPGAAVTSSVGASCAATPCTLTVRRDAVFTVTVSKAGFASRTVAVATRISGTGAALATENIATAGLGLAVDAATGGALEHVPNAVDVTLTASAGPAAKPARARPEA</sequence>
<proteinExistence type="predicted"/>
<name>A0A4V1RUM5_9HYPH</name>
<dbReference type="Proteomes" id="UP000290759">
    <property type="component" value="Unassembled WGS sequence"/>
</dbReference>
<feature type="signal peptide" evidence="1">
    <location>
        <begin position="1"/>
        <end position="24"/>
    </location>
</feature>
<dbReference type="AlphaFoldDB" id="A0A4V1RUM5"/>
<dbReference type="GO" id="GO:0003743">
    <property type="term" value="F:translation initiation factor activity"/>
    <property type="evidence" value="ECO:0007669"/>
    <property type="project" value="UniProtKB-KW"/>
</dbReference>
<keyword evidence="1" id="KW-0732">Signal</keyword>
<feature type="chain" id="PRO_5020661762" evidence="1">
    <location>
        <begin position="25"/>
        <end position="145"/>
    </location>
</feature>